<proteinExistence type="predicted"/>
<name>A0ACC0C774_CATRO</name>
<sequence>MKFPTITQSVDFPNLWERNKSASTGNNCGRGRLGRGRGGNSYVAGLVARSGAPCQIRGQGGLGWSAGISSSTDQPTLLIDPDPPVAANLEHPDEEDGLRRMTGETMDTNEEMTYSTQSICAYAVTDETASNTAHKGVGSQPHQSNHSPVRII</sequence>
<gene>
    <name evidence="1" type="ORF">M9H77_02018</name>
</gene>
<dbReference type="EMBL" id="CM044701">
    <property type="protein sequence ID" value="KAI5680791.1"/>
    <property type="molecule type" value="Genomic_DNA"/>
</dbReference>
<evidence type="ECO:0000313" key="1">
    <source>
        <dbReference type="EMBL" id="KAI5680791.1"/>
    </source>
</evidence>
<organism evidence="1 2">
    <name type="scientific">Catharanthus roseus</name>
    <name type="common">Madagascar periwinkle</name>
    <name type="synonym">Vinca rosea</name>
    <dbReference type="NCBI Taxonomy" id="4058"/>
    <lineage>
        <taxon>Eukaryota</taxon>
        <taxon>Viridiplantae</taxon>
        <taxon>Streptophyta</taxon>
        <taxon>Embryophyta</taxon>
        <taxon>Tracheophyta</taxon>
        <taxon>Spermatophyta</taxon>
        <taxon>Magnoliopsida</taxon>
        <taxon>eudicotyledons</taxon>
        <taxon>Gunneridae</taxon>
        <taxon>Pentapetalae</taxon>
        <taxon>asterids</taxon>
        <taxon>lamiids</taxon>
        <taxon>Gentianales</taxon>
        <taxon>Apocynaceae</taxon>
        <taxon>Rauvolfioideae</taxon>
        <taxon>Vinceae</taxon>
        <taxon>Catharanthinae</taxon>
        <taxon>Catharanthus</taxon>
    </lineage>
</organism>
<accession>A0ACC0C774</accession>
<dbReference type="Proteomes" id="UP001060085">
    <property type="component" value="Linkage Group LG01"/>
</dbReference>
<evidence type="ECO:0000313" key="2">
    <source>
        <dbReference type="Proteomes" id="UP001060085"/>
    </source>
</evidence>
<keyword evidence="2" id="KW-1185">Reference proteome</keyword>
<reference evidence="2" key="1">
    <citation type="journal article" date="2023" name="Nat. Plants">
        <title>Single-cell RNA sequencing provides a high-resolution roadmap for understanding the multicellular compartmentation of specialized metabolism.</title>
        <authorList>
            <person name="Sun S."/>
            <person name="Shen X."/>
            <person name="Li Y."/>
            <person name="Li Y."/>
            <person name="Wang S."/>
            <person name="Li R."/>
            <person name="Zhang H."/>
            <person name="Shen G."/>
            <person name="Guo B."/>
            <person name="Wei J."/>
            <person name="Xu J."/>
            <person name="St-Pierre B."/>
            <person name="Chen S."/>
            <person name="Sun C."/>
        </authorList>
    </citation>
    <scope>NUCLEOTIDE SEQUENCE [LARGE SCALE GENOMIC DNA]</scope>
</reference>
<protein>
    <submittedName>
        <fullName evidence="1">Uncharacterized protein</fullName>
    </submittedName>
</protein>
<comment type="caution">
    <text evidence="1">The sequence shown here is derived from an EMBL/GenBank/DDBJ whole genome shotgun (WGS) entry which is preliminary data.</text>
</comment>